<protein>
    <submittedName>
        <fullName evidence="3">Uncharacterized protein</fullName>
    </submittedName>
</protein>
<organism evidence="3">
    <name type="scientific">Dissoconium aciculare CBS 342.82</name>
    <dbReference type="NCBI Taxonomy" id="1314786"/>
    <lineage>
        <taxon>Eukaryota</taxon>
        <taxon>Fungi</taxon>
        <taxon>Dikarya</taxon>
        <taxon>Ascomycota</taxon>
        <taxon>Pezizomycotina</taxon>
        <taxon>Dothideomycetes</taxon>
        <taxon>Dothideomycetidae</taxon>
        <taxon>Mycosphaerellales</taxon>
        <taxon>Dissoconiaceae</taxon>
        <taxon>Dissoconium</taxon>
    </lineage>
</organism>
<gene>
    <name evidence="3" type="ORF">K489DRAFT_6447</name>
</gene>
<feature type="compositionally biased region" description="Polar residues" evidence="1">
    <location>
        <begin position="147"/>
        <end position="157"/>
    </location>
</feature>
<reference evidence="3" key="1">
    <citation type="submission" date="2020-01" db="EMBL/GenBank/DDBJ databases">
        <authorList>
            <consortium name="DOE Joint Genome Institute"/>
            <person name="Haridas S."/>
            <person name="Albert R."/>
            <person name="Binder M."/>
            <person name="Bloem J."/>
            <person name="Labutti K."/>
            <person name="Salamov A."/>
            <person name="Andreopoulos B."/>
            <person name="Baker S.E."/>
            <person name="Barry K."/>
            <person name="Bills G."/>
            <person name="Bluhm B.H."/>
            <person name="Cannon C."/>
            <person name="Castanera R."/>
            <person name="Culley D.E."/>
            <person name="Daum C."/>
            <person name="Ezra D."/>
            <person name="Gonzalez J.B."/>
            <person name="Henrissat B."/>
            <person name="Kuo A."/>
            <person name="Liang C."/>
            <person name="Lipzen A."/>
            <person name="Lutzoni F."/>
            <person name="Magnuson J."/>
            <person name="Mondo S."/>
            <person name="Nolan M."/>
            <person name="Ohm R."/>
            <person name="Pangilinan J."/>
            <person name="Park H.-J."/>
            <person name="Ramirez L."/>
            <person name="Alfaro M."/>
            <person name="Sun H."/>
            <person name="Tritt A."/>
            <person name="Yoshinaga Y."/>
            <person name="Zwiers L.-H."/>
            <person name="Turgeon B.G."/>
            <person name="Goodwin S.B."/>
            <person name="Spatafora J.W."/>
            <person name="Crous P.W."/>
            <person name="Grigoriev I.V."/>
        </authorList>
    </citation>
    <scope>NUCLEOTIDE SEQUENCE</scope>
    <source>
        <strain evidence="3">CBS 342.82</strain>
    </source>
</reference>
<dbReference type="Proteomes" id="UP000504637">
    <property type="component" value="Unplaced"/>
</dbReference>
<keyword evidence="2" id="KW-1185">Reference proteome</keyword>
<dbReference type="OrthoDB" id="4776522at2759"/>
<feature type="region of interest" description="Disordered" evidence="1">
    <location>
        <begin position="110"/>
        <end position="157"/>
    </location>
</feature>
<feature type="compositionally biased region" description="Polar residues" evidence="1">
    <location>
        <begin position="114"/>
        <end position="125"/>
    </location>
</feature>
<proteinExistence type="predicted"/>
<name>A0A6J3MGW3_9PEZI</name>
<evidence type="ECO:0000313" key="3">
    <source>
        <dbReference type="RefSeq" id="XP_033464139.1"/>
    </source>
</evidence>
<reference evidence="3" key="3">
    <citation type="submission" date="2025-08" db="UniProtKB">
        <authorList>
            <consortium name="RefSeq"/>
        </authorList>
    </citation>
    <scope>IDENTIFICATION</scope>
    <source>
        <strain evidence="3">CBS 342.82</strain>
    </source>
</reference>
<sequence>MIRIYTDAVCPICRRRPSLGWLYTCIDENDTEAERLPNPSILSAIDTSAFNDDLEAWAILAEFLLLRPGIVASIRAGEYTHEQICCIVESKKAVIRAAYALEQPVNPIFLDTPAQEQGTTTPTKASRTDATHSASGTPPSTPIRPNASHTAGQIHSPTVQTYATLSRRAALPPGLKIDLSGKPQTCTFQCCHRCKPFLVERATQSLDYIVNQSQILIGQVTGRSGDEDGPATAVHFDGMCHPRSSTNHHDGKALSVSVDSSFHSQSDEEDSSGNSSLETESEFEIMVAEARRQVVMHNDSAVSIG</sequence>
<accession>A0A6J3MGW3</accession>
<evidence type="ECO:0000256" key="1">
    <source>
        <dbReference type="SAM" id="MobiDB-lite"/>
    </source>
</evidence>
<feature type="region of interest" description="Disordered" evidence="1">
    <location>
        <begin position="257"/>
        <end position="281"/>
    </location>
</feature>
<reference evidence="3" key="2">
    <citation type="submission" date="2020-04" db="EMBL/GenBank/DDBJ databases">
        <authorList>
            <consortium name="NCBI Genome Project"/>
        </authorList>
    </citation>
    <scope>NUCLEOTIDE SEQUENCE</scope>
    <source>
        <strain evidence="3">CBS 342.82</strain>
    </source>
</reference>
<dbReference type="RefSeq" id="XP_033464139.1">
    <property type="nucleotide sequence ID" value="XM_033608797.1"/>
</dbReference>
<dbReference type="AlphaFoldDB" id="A0A6J3MGW3"/>
<dbReference type="GeneID" id="54366597"/>
<evidence type="ECO:0000313" key="2">
    <source>
        <dbReference type="Proteomes" id="UP000504637"/>
    </source>
</evidence>